<dbReference type="Proteomes" id="UP000261948">
    <property type="component" value="Unassembled WGS sequence"/>
</dbReference>
<name>A0A373FU75_COMTE</name>
<evidence type="ECO:0000313" key="1">
    <source>
        <dbReference type="EMBL" id="RGE46995.1"/>
    </source>
</evidence>
<dbReference type="EMBL" id="QURR01000001">
    <property type="protein sequence ID" value="RGE46995.1"/>
    <property type="molecule type" value="Genomic_DNA"/>
</dbReference>
<comment type="caution">
    <text evidence="1">The sequence shown here is derived from an EMBL/GenBank/DDBJ whole genome shotgun (WGS) entry which is preliminary data.</text>
</comment>
<proteinExistence type="predicted"/>
<protein>
    <submittedName>
        <fullName evidence="1">Uncharacterized protein</fullName>
    </submittedName>
</protein>
<accession>A0A373FU75</accession>
<dbReference type="AlphaFoldDB" id="A0A373FU75"/>
<gene>
    <name evidence="1" type="ORF">DZC30_00895</name>
</gene>
<evidence type="ECO:0000313" key="2">
    <source>
        <dbReference type="Proteomes" id="UP000261948"/>
    </source>
</evidence>
<sequence length="152" mass="17044">MMQWLAKLLPKQKMQGNGGNANLQAGSVGGDLHHTNTHTQAVYNIYMMSSVSEKSSPAQEPVPERPVASEMMQSVSTQAVAMPQSTEQSSTLRRMGQVRNRITVLNFMEREFGTRMVIHLKPEQLKRLNLYLDAVMRNPDAVKSSRSTQKRA</sequence>
<keyword evidence="2" id="KW-1185">Reference proteome</keyword>
<reference evidence="1 2" key="1">
    <citation type="submission" date="2018-08" db="EMBL/GenBank/DDBJ databases">
        <title>Comamonas testosteroni strain SWCO2.</title>
        <authorList>
            <person name="Jiang N."/>
            <person name="Zhang X.Z."/>
        </authorList>
    </citation>
    <scope>NUCLEOTIDE SEQUENCE [LARGE SCALE GENOMIC DNA]</scope>
    <source>
        <strain evidence="1 2">SWCO2</strain>
    </source>
</reference>
<organism evidence="1 2">
    <name type="scientific">Comamonas testosteroni</name>
    <name type="common">Pseudomonas testosteroni</name>
    <dbReference type="NCBI Taxonomy" id="285"/>
    <lineage>
        <taxon>Bacteria</taxon>
        <taxon>Pseudomonadati</taxon>
        <taxon>Pseudomonadota</taxon>
        <taxon>Betaproteobacteria</taxon>
        <taxon>Burkholderiales</taxon>
        <taxon>Comamonadaceae</taxon>
        <taxon>Comamonas</taxon>
    </lineage>
</organism>